<dbReference type="Proteomes" id="UP000069001">
    <property type="component" value="Unassembled WGS sequence"/>
</dbReference>
<sequence length="104" mass="11085">MGFLRKERQVPDGCGLSRWARATAHARAKATQARLLNGRAHGARRGPVAGAGACDVRLDRMHEAVAGFGRRDAAGQEGGTRVTRLRAAVRRLPSRVESLSIATG</sequence>
<comment type="caution">
    <text evidence="1">The sequence shown here is derived from an EMBL/GenBank/DDBJ whole genome shotgun (WGS) entry which is preliminary data.</text>
</comment>
<organism evidence="1 2">
    <name type="scientific">Burkholderia cepacia</name>
    <name type="common">Pseudomonas cepacia</name>
    <dbReference type="NCBI Taxonomy" id="292"/>
    <lineage>
        <taxon>Bacteria</taxon>
        <taxon>Pseudomonadati</taxon>
        <taxon>Pseudomonadota</taxon>
        <taxon>Betaproteobacteria</taxon>
        <taxon>Burkholderiales</taxon>
        <taxon>Burkholderiaceae</taxon>
        <taxon>Burkholderia</taxon>
        <taxon>Burkholderia cepacia complex</taxon>
    </lineage>
</organism>
<dbReference type="EMBL" id="LOYH01000055">
    <property type="protein sequence ID" value="KVK81257.1"/>
    <property type="molecule type" value="Genomic_DNA"/>
</dbReference>
<name>A0A118KI01_BURCE</name>
<proteinExistence type="predicted"/>
<dbReference type="AlphaFoldDB" id="A0A118KI01"/>
<reference evidence="1 2" key="1">
    <citation type="submission" date="2015-11" db="EMBL/GenBank/DDBJ databases">
        <title>Expanding the genomic diversity of Burkholderia species for the development of highly accurate diagnostics.</title>
        <authorList>
            <person name="Sahl J."/>
            <person name="Keim P."/>
            <person name="Wagner D."/>
        </authorList>
    </citation>
    <scope>NUCLEOTIDE SEQUENCE [LARGE SCALE GENOMIC DNA]</scope>
    <source>
        <strain evidence="1 2">MSMB1302</strain>
    </source>
</reference>
<evidence type="ECO:0000313" key="2">
    <source>
        <dbReference type="Proteomes" id="UP000069001"/>
    </source>
</evidence>
<accession>A0A118KI01</accession>
<evidence type="ECO:0000313" key="1">
    <source>
        <dbReference type="EMBL" id="KVK81257.1"/>
    </source>
</evidence>
<dbReference type="RefSeq" id="WP_059729898.1">
    <property type="nucleotide sequence ID" value="NZ_LOXZ01000018.1"/>
</dbReference>
<protein>
    <submittedName>
        <fullName evidence="1">Uncharacterized protein</fullName>
    </submittedName>
</protein>
<gene>
    <name evidence="1" type="ORF">WS90_15795</name>
</gene>